<protein>
    <submittedName>
        <fullName evidence="2">Actin-10-related</fullName>
    </submittedName>
</protein>
<dbReference type="Gene3D" id="3.30.420.40">
    <property type="match status" value="2"/>
</dbReference>
<dbReference type="Pfam" id="PF00022">
    <property type="entry name" value="Actin"/>
    <property type="match status" value="1"/>
</dbReference>
<accession>A0ABQ8XKY8</accession>
<comment type="similarity">
    <text evidence="1">Belongs to the actin family.</text>
</comment>
<reference evidence="2" key="1">
    <citation type="submission" date="2022-08" db="EMBL/GenBank/DDBJ databases">
        <title>Novel sulfate-reducing endosymbionts in the free-living metamonad Anaeramoeba.</title>
        <authorList>
            <person name="Jerlstrom-Hultqvist J."/>
            <person name="Cepicka I."/>
            <person name="Gallot-Lavallee L."/>
            <person name="Salas-Leiva D."/>
            <person name="Curtis B.A."/>
            <person name="Zahonova K."/>
            <person name="Pipaliya S."/>
            <person name="Dacks J."/>
            <person name="Roger A.J."/>
        </authorList>
    </citation>
    <scope>NUCLEOTIDE SEQUENCE</scope>
    <source>
        <strain evidence="2">Schooner1</strain>
    </source>
</reference>
<dbReference type="SMART" id="SM00268">
    <property type="entry name" value="ACTIN"/>
    <property type="match status" value="1"/>
</dbReference>
<dbReference type="Gene3D" id="3.90.640.10">
    <property type="entry name" value="Actin, Chain A, domain 4"/>
    <property type="match status" value="1"/>
</dbReference>
<dbReference type="EMBL" id="JAOAOG010000283">
    <property type="protein sequence ID" value="KAJ6233124.1"/>
    <property type="molecule type" value="Genomic_DNA"/>
</dbReference>
<dbReference type="InterPro" id="IPR004000">
    <property type="entry name" value="Actin"/>
</dbReference>
<keyword evidence="3" id="KW-1185">Reference proteome</keyword>
<comment type="caution">
    <text evidence="2">The sequence shown here is derived from an EMBL/GenBank/DDBJ whole genome shotgun (WGS) entry which is preliminary data.</text>
</comment>
<dbReference type="InterPro" id="IPR043129">
    <property type="entry name" value="ATPase_NBD"/>
</dbReference>
<organism evidence="2 3">
    <name type="scientific">Anaeramoeba flamelloides</name>
    <dbReference type="NCBI Taxonomy" id="1746091"/>
    <lineage>
        <taxon>Eukaryota</taxon>
        <taxon>Metamonada</taxon>
        <taxon>Anaeramoebidae</taxon>
        <taxon>Anaeramoeba</taxon>
    </lineage>
</organism>
<gene>
    <name evidence="2" type="ORF">M0813_30230</name>
</gene>
<proteinExistence type="inferred from homology"/>
<name>A0ABQ8XKY8_9EUKA</name>
<evidence type="ECO:0000313" key="3">
    <source>
        <dbReference type="Proteomes" id="UP001150062"/>
    </source>
</evidence>
<dbReference type="PRINTS" id="PR00190">
    <property type="entry name" value="ACTIN"/>
</dbReference>
<evidence type="ECO:0000313" key="2">
    <source>
        <dbReference type="EMBL" id="KAJ6233124.1"/>
    </source>
</evidence>
<evidence type="ECO:0000256" key="1">
    <source>
        <dbReference type="RuleBase" id="RU000487"/>
    </source>
</evidence>
<dbReference type="PANTHER" id="PTHR11937">
    <property type="entry name" value="ACTIN"/>
    <property type="match status" value="1"/>
</dbReference>
<dbReference type="Proteomes" id="UP001150062">
    <property type="component" value="Unassembled WGS sequence"/>
</dbReference>
<dbReference type="SUPFAM" id="SSF53067">
    <property type="entry name" value="Actin-like ATPase domain"/>
    <property type="match status" value="2"/>
</dbReference>
<sequence length="422" mass="48286">MGELLEPIIIDTGSFSTVVGSGNETTDQKEFPTIVGRFKKLNMMAGMGRKDTYVGKEAQLKRGILIMKQPYLNGKVHNWDDIEMVWQHAFKSKLKMVPEEHPVALTDNTFTSKKHRQQTTQIMFETFNVPCLYIGNSAAMSLYNSDLTTGLVLEMGEDRNCVVPIYQMSCMHHYAKVSGVGGSFLTAHLLQILSSLGFNLRSPEEKETVREIKEKFGIVFPQTNKSKNKELNESDLNLQSNRVNKETVNTKNLSQEKKRTVNYKLPDGQILDLSERVFFVTIPLFDPKLVKVGIDFLQLTYKTSDFPEPKINPEYYEKGIHELTFETIKSLPEELQNIMFQNIVLSGGNSMFKGLQQRLINELDSFFAENKPKIEVIAPQSRQYSSFNGCKKFSKLNNFSDYCIHLKEYEEFGPILSIRKFC</sequence>